<dbReference type="InterPro" id="IPR001063">
    <property type="entry name" value="Ribosomal_uL22"/>
</dbReference>
<reference evidence="5 6" key="1">
    <citation type="journal article" date="2012" name="Nucleic Acids Res.">
        <title>Sequencing of the smallest Apicomplexan genome from the human pathogen Babesia microti.</title>
        <authorList>
            <person name="Cornillot E."/>
            <person name="Hadj-Kaddour K."/>
            <person name="Dassouli A."/>
            <person name="Noel B."/>
            <person name="Ranwez V."/>
            <person name="Vacherie B."/>
            <person name="Augagneur Y."/>
            <person name="Bres V."/>
            <person name="Duclos A."/>
            <person name="Randazzo S."/>
            <person name="Carcy B."/>
            <person name="Debierre-Grockiego F."/>
            <person name="Delbecq S."/>
            <person name="Moubri-Menage K."/>
            <person name="Shams-Eldin H."/>
            <person name="Usmani-Brown S."/>
            <person name="Bringaud F."/>
            <person name="Wincker P."/>
            <person name="Vivares C.P."/>
            <person name="Schwarz R.T."/>
            <person name="Schetters T.P."/>
            <person name="Krause P.J."/>
            <person name="Gorenflot A."/>
            <person name="Berry V."/>
            <person name="Barbe V."/>
            <person name="Ben Mamoun C."/>
        </authorList>
    </citation>
    <scope>NUCLEOTIDE SEQUENCE [LARGE SCALE GENOMIC DNA]</scope>
    <source>
        <strain evidence="5 6">RI</strain>
    </source>
</reference>
<dbReference type="NCBIfam" id="TIGR01038">
    <property type="entry name" value="uL22_arch_euk"/>
    <property type="match status" value="1"/>
</dbReference>
<keyword evidence="6" id="KW-1185">Reference proteome</keyword>
<dbReference type="VEuPathDB" id="PiroplasmaDB:BMR1_03g00105"/>
<organism evidence="5 6">
    <name type="scientific">Babesia microti (strain RI)</name>
    <dbReference type="NCBI Taxonomy" id="1133968"/>
    <lineage>
        <taxon>Eukaryota</taxon>
        <taxon>Sar</taxon>
        <taxon>Alveolata</taxon>
        <taxon>Apicomplexa</taxon>
        <taxon>Aconoidasida</taxon>
        <taxon>Piroplasmida</taxon>
        <taxon>Babesiidae</taxon>
        <taxon>Babesia</taxon>
    </lineage>
</organism>
<dbReference type="GeneID" id="24424656"/>
<keyword evidence="2 4" id="KW-0689">Ribosomal protein</keyword>
<dbReference type="InterPro" id="IPR005721">
    <property type="entry name" value="Ribosomal_uL22_euk/arc"/>
</dbReference>
<dbReference type="Gene3D" id="3.90.470.10">
    <property type="entry name" value="Ribosomal protein L22/L17"/>
    <property type="match status" value="1"/>
</dbReference>
<dbReference type="KEGG" id="bmic:BMR1_03g00105"/>
<dbReference type="Pfam" id="PF00237">
    <property type="entry name" value="Ribosomal_L22"/>
    <property type="match status" value="1"/>
</dbReference>
<accession>A0A0K3ASU5</accession>
<dbReference type="OMA" id="NTYETAR"/>
<dbReference type="PANTHER" id="PTHR11593:SF10">
    <property type="entry name" value="60S RIBOSOMAL PROTEIN L17"/>
    <property type="match status" value="1"/>
</dbReference>
<dbReference type="Proteomes" id="UP000002899">
    <property type="component" value="Chromosome III"/>
</dbReference>
<keyword evidence="3 4" id="KW-0687">Ribonucleoprotein</keyword>
<reference evidence="5 6" key="3">
    <citation type="journal article" date="2016" name="Sci. Rep.">
        <title>Genome-wide diversity and gene expression profiling of Babesia microti isolates identify polymorphic genes that mediate host-pathogen interactions.</title>
        <authorList>
            <person name="Silva J.C."/>
            <person name="Cornillot E."/>
            <person name="McCracken C."/>
            <person name="Usmani-Brown S."/>
            <person name="Dwivedi A."/>
            <person name="Ifeonu O.O."/>
            <person name="Crabtree J."/>
            <person name="Gotia H.T."/>
            <person name="Virji A.Z."/>
            <person name="Reynes C."/>
            <person name="Colinge J."/>
            <person name="Kumar V."/>
            <person name="Lawres L."/>
            <person name="Pazzi J.E."/>
            <person name="Pablo J.V."/>
            <person name="Hung C."/>
            <person name="Brancato J."/>
            <person name="Kumari P."/>
            <person name="Orvis J."/>
            <person name="Tretina K."/>
            <person name="Chibucos M."/>
            <person name="Ott S."/>
            <person name="Sadzewicz L."/>
            <person name="Sengamalay N."/>
            <person name="Shetty A.C."/>
            <person name="Su Q."/>
            <person name="Tallon L."/>
            <person name="Fraser C.M."/>
            <person name="Frutos R."/>
            <person name="Molina D.M."/>
            <person name="Krause P.J."/>
            <person name="Ben Mamoun C."/>
        </authorList>
    </citation>
    <scope>NUCLEOTIDE SEQUENCE [LARGE SCALE GENOMIC DNA]</scope>
    <source>
        <strain evidence="5 6">RI</strain>
    </source>
</reference>
<dbReference type="SUPFAM" id="SSF54843">
    <property type="entry name" value="Ribosomal protein L22"/>
    <property type="match status" value="1"/>
</dbReference>
<dbReference type="EMBL" id="LN871598">
    <property type="protein sequence ID" value="CTQ40621.1"/>
    <property type="molecule type" value="Genomic_DNA"/>
</dbReference>
<gene>
    <name evidence="5" type="ORF">BMR1_03g00105</name>
</gene>
<evidence type="ECO:0000256" key="2">
    <source>
        <dbReference type="ARBA" id="ARBA00022980"/>
    </source>
</evidence>
<evidence type="ECO:0000256" key="3">
    <source>
        <dbReference type="ARBA" id="ARBA00023274"/>
    </source>
</evidence>
<dbReference type="GO" id="GO:0003735">
    <property type="term" value="F:structural constituent of ribosome"/>
    <property type="evidence" value="ECO:0007669"/>
    <property type="project" value="InterPro"/>
</dbReference>
<dbReference type="CDD" id="cd00336">
    <property type="entry name" value="Ribosomal_L22"/>
    <property type="match status" value="1"/>
</dbReference>
<evidence type="ECO:0000313" key="6">
    <source>
        <dbReference type="Proteomes" id="UP000002899"/>
    </source>
</evidence>
<dbReference type="AlphaFoldDB" id="A0A0K3ASU5"/>
<dbReference type="GO" id="GO:0022625">
    <property type="term" value="C:cytosolic large ribosomal subunit"/>
    <property type="evidence" value="ECO:0007669"/>
    <property type="project" value="TreeGrafter"/>
</dbReference>
<protein>
    <submittedName>
        <fullName evidence="5">Large subunit ribosomal protein L17e</fullName>
    </submittedName>
</protein>
<evidence type="ECO:0000256" key="4">
    <source>
        <dbReference type="RuleBase" id="RU004005"/>
    </source>
</evidence>
<comment type="similarity">
    <text evidence="1 4">Belongs to the universal ribosomal protein uL22 family.</text>
</comment>
<dbReference type="RefSeq" id="XP_012648632.1">
    <property type="nucleotide sequence ID" value="XM_012793178.1"/>
</dbReference>
<reference evidence="5 6" key="2">
    <citation type="journal article" date="2013" name="PLoS ONE">
        <title>Whole genome mapping and re-organization of the nuclear and mitochondrial genomes of Babesia microti isolates.</title>
        <authorList>
            <person name="Cornillot E."/>
            <person name="Dassouli A."/>
            <person name="Garg A."/>
            <person name="Pachikara N."/>
            <person name="Randazzo S."/>
            <person name="Depoix D."/>
            <person name="Carcy B."/>
            <person name="Delbecq S."/>
            <person name="Frutos R."/>
            <person name="Silva J.C."/>
            <person name="Sutton R."/>
            <person name="Krause P.J."/>
            <person name="Mamoun C.B."/>
        </authorList>
    </citation>
    <scope>NUCLEOTIDE SEQUENCE [LARGE SCALE GENOMIC DNA]</scope>
    <source>
        <strain evidence="5 6">RI</strain>
    </source>
</reference>
<evidence type="ECO:0000256" key="1">
    <source>
        <dbReference type="ARBA" id="ARBA00009451"/>
    </source>
</evidence>
<dbReference type="InterPro" id="IPR036394">
    <property type="entry name" value="Ribosomal_uL22_sf"/>
</dbReference>
<name>A0A0K3ASU5_BABMR</name>
<proteinExistence type="inferred from homology"/>
<evidence type="ECO:0000313" key="5">
    <source>
        <dbReference type="EMBL" id="CTQ40621.1"/>
    </source>
</evidence>
<dbReference type="OrthoDB" id="10254664at2759"/>
<sequence length="191" mass="21686">MVKYSTEPKNPIKSVKSFGAYIRVHYKNTYETARAIRKMKLLEAKQYLDDVIDHKRCVPFRKYNGGVGRCAQAKAFKHTQGRWPEKSCKAIKQLLNNLESNAEVKGLDVENLVLEHVQVNKAPLGRRRSFRAHGRIIPYLSHPCHIELIATEVEKHVPKPSIVTGKIIKLGKKQLSKLKLRSGAALVPKNV</sequence>
<dbReference type="GO" id="GO:0002181">
    <property type="term" value="P:cytoplasmic translation"/>
    <property type="evidence" value="ECO:0007669"/>
    <property type="project" value="TreeGrafter"/>
</dbReference>
<dbReference type="PANTHER" id="PTHR11593">
    <property type="entry name" value="60S RIBOSOMAL PROTEIN L17"/>
    <property type="match status" value="1"/>
</dbReference>